<protein>
    <submittedName>
        <fullName evidence="2">SdpI family protein</fullName>
    </submittedName>
</protein>
<dbReference type="InterPro" id="IPR025962">
    <property type="entry name" value="SdpI/YhfL"/>
</dbReference>
<keyword evidence="1" id="KW-1133">Transmembrane helix</keyword>
<evidence type="ECO:0000313" key="3">
    <source>
        <dbReference type="Proteomes" id="UP000285517"/>
    </source>
</evidence>
<reference evidence="2 3" key="1">
    <citation type="submission" date="2019-01" db="EMBL/GenBank/DDBJ databases">
        <title>Complete genome sequencing of Aequorivita sp. H23M31.</title>
        <authorList>
            <person name="Bae J.-W."/>
        </authorList>
    </citation>
    <scope>NUCLEOTIDE SEQUENCE [LARGE SCALE GENOMIC DNA]</scope>
    <source>
        <strain evidence="2 3">H23M31</strain>
    </source>
</reference>
<dbReference type="Pfam" id="PF13630">
    <property type="entry name" value="SdpI"/>
    <property type="match status" value="1"/>
</dbReference>
<evidence type="ECO:0000256" key="1">
    <source>
        <dbReference type="SAM" id="Phobius"/>
    </source>
</evidence>
<gene>
    <name evidence="2" type="ORF">EI546_05110</name>
</gene>
<keyword evidence="1" id="KW-0472">Membrane</keyword>
<proteinExistence type="predicted"/>
<dbReference type="RefSeq" id="WP_128249536.1">
    <property type="nucleotide sequence ID" value="NZ_CP034951.1"/>
</dbReference>
<name>A0A410G1M5_9FLAO</name>
<dbReference type="EMBL" id="CP034951">
    <property type="protein sequence ID" value="QAA81145.1"/>
    <property type="molecule type" value="Genomic_DNA"/>
</dbReference>
<organism evidence="2 3">
    <name type="scientific">Aequorivita ciconiae</name>
    <dbReference type="NCBI Taxonomy" id="2494375"/>
    <lineage>
        <taxon>Bacteria</taxon>
        <taxon>Pseudomonadati</taxon>
        <taxon>Bacteroidota</taxon>
        <taxon>Flavobacteriia</taxon>
        <taxon>Flavobacteriales</taxon>
        <taxon>Flavobacteriaceae</taxon>
        <taxon>Aequorivita</taxon>
    </lineage>
</organism>
<dbReference type="AlphaFoldDB" id="A0A410G1M5"/>
<feature type="transmembrane region" description="Helical" evidence="1">
    <location>
        <begin position="60"/>
        <end position="78"/>
    </location>
</feature>
<feature type="transmembrane region" description="Helical" evidence="1">
    <location>
        <begin position="6"/>
        <end position="25"/>
    </location>
</feature>
<dbReference type="Proteomes" id="UP000285517">
    <property type="component" value="Chromosome"/>
</dbReference>
<feature type="transmembrane region" description="Helical" evidence="1">
    <location>
        <begin position="84"/>
        <end position="103"/>
    </location>
</feature>
<keyword evidence="1" id="KW-0812">Transmembrane</keyword>
<dbReference type="KEGG" id="aev:EI546_05110"/>
<keyword evidence="3" id="KW-1185">Reference proteome</keyword>
<evidence type="ECO:0000313" key="2">
    <source>
        <dbReference type="EMBL" id="QAA81145.1"/>
    </source>
</evidence>
<dbReference type="OrthoDB" id="3173919at2"/>
<sequence>MESYSTTIILVFLAIVTLLTGYWFYYDPPKNINFFFGYRTKKAMKDQQRWDFAHNFSGKLFLWFGLGLILLALLAYIINLNGDVANVVVAILFGIGTLIIIYWTEKALGKKFKD</sequence>
<accession>A0A410G1M5</accession>